<proteinExistence type="predicted"/>
<dbReference type="Pfam" id="PF01833">
    <property type="entry name" value="TIG"/>
    <property type="match status" value="1"/>
</dbReference>
<dbReference type="Proteomes" id="UP000182725">
    <property type="component" value="Unassembled WGS sequence"/>
</dbReference>
<reference evidence="2 3" key="1">
    <citation type="submission" date="2016-10" db="EMBL/GenBank/DDBJ databases">
        <authorList>
            <person name="de Groot N.N."/>
        </authorList>
    </citation>
    <scope>NUCLEOTIDE SEQUENCE [LARGE SCALE GENOMIC DNA]</scope>
    <source>
        <strain evidence="2 3">DSM 22274</strain>
    </source>
</reference>
<dbReference type="Gene3D" id="2.60.40.10">
    <property type="entry name" value="Immunoglobulins"/>
    <property type="match status" value="1"/>
</dbReference>
<name>A0A1H5HFF1_9MICC</name>
<dbReference type="EMBL" id="FNTV01000001">
    <property type="protein sequence ID" value="SEE26630.1"/>
    <property type="molecule type" value="Genomic_DNA"/>
</dbReference>
<sequence>MAKDSKGNDVSAVGIPVTGRMGFAPEGTAGPTPSEGAVIGFTLDPAYQVPGLLTDDGGPEWTLEADGDPVEFWQEGYTLPSGLAKAEVSQTYAQTDETVRSIIRGQVADENGYMTIDAGGTDTKYSMFSEEIFKNGTIRRRWAPDVNVLSVKEVKSKRGDVMGYETTYKINRSDLVGGKHFGEWLILPGGVVVSISTATPADAAAAATVTITGTGFTGTTAVKFGASNATSFAVVSNTSITAVMPAGSAGSAQITVTTPSGNATFAYNRG</sequence>
<accession>A0A1H5HFF1</accession>
<dbReference type="InterPro" id="IPR013783">
    <property type="entry name" value="Ig-like_fold"/>
</dbReference>
<dbReference type="SUPFAM" id="SSF81296">
    <property type="entry name" value="E set domains"/>
    <property type="match status" value="1"/>
</dbReference>
<dbReference type="InterPro" id="IPR014756">
    <property type="entry name" value="Ig_E-set"/>
</dbReference>
<dbReference type="GO" id="GO:0005975">
    <property type="term" value="P:carbohydrate metabolic process"/>
    <property type="evidence" value="ECO:0007669"/>
    <property type="project" value="UniProtKB-ARBA"/>
</dbReference>
<dbReference type="AlphaFoldDB" id="A0A1H5HFF1"/>
<dbReference type="RefSeq" id="WP_074710827.1">
    <property type="nucleotide sequence ID" value="NZ_FNTV01000001.1"/>
</dbReference>
<gene>
    <name evidence="2" type="ORF">SAMN04489740_1001</name>
</gene>
<protein>
    <submittedName>
        <fullName evidence="2">IPT/TIG domain-containing protein</fullName>
    </submittedName>
</protein>
<evidence type="ECO:0000259" key="1">
    <source>
        <dbReference type="Pfam" id="PF01833"/>
    </source>
</evidence>
<dbReference type="InterPro" id="IPR002909">
    <property type="entry name" value="IPT_dom"/>
</dbReference>
<evidence type="ECO:0000313" key="2">
    <source>
        <dbReference type="EMBL" id="SEE26630.1"/>
    </source>
</evidence>
<evidence type="ECO:0000313" key="3">
    <source>
        <dbReference type="Proteomes" id="UP000182725"/>
    </source>
</evidence>
<organism evidence="2 3">
    <name type="scientific">Arthrobacter alpinus</name>
    <dbReference type="NCBI Taxonomy" id="656366"/>
    <lineage>
        <taxon>Bacteria</taxon>
        <taxon>Bacillati</taxon>
        <taxon>Actinomycetota</taxon>
        <taxon>Actinomycetes</taxon>
        <taxon>Micrococcales</taxon>
        <taxon>Micrococcaceae</taxon>
        <taxon>Arthrobacter</taxon>
    </lineage>
</organism>
<feature type="domain" description="IPT/TIG" evidence="1">
    <location>
        <begin position="195"/>
        <end position="264"/>
    </location>
</feature>